<dbReference type="InterPro" id="IPR007246">
    <property type="entry name" value="Gaa1"/>
</dbReference>
<evidence type="ECO:0000313" key="2">
    <source>
        <dbReference type="EMBL" id="KAH8107140.1"/>
    </source>
</evidence>
<dbReference type="OrthoDB" id="445301at2759"/>
<evidence type="ECO:0000313" key="3">
    <source>
        <dbReference type="Proteomes" id="UP000813824"/>
    </source>
</evidence>
<feature type="transmembrane region" description="Helical" evidence="1">
    <location>
        <begin position="394"/>
        <end position="418"/>
    </location>
</feature>
<evidence type="ECO:0000256" key="1">
    <source>
        <dbReference type="SAM" id="Phobius"/>
    </source>
</evidence>
<reference evidence="2" key="1">
    <citation type="journal article" date="2021" name="New Phytol.">
        <title>Evolutionary innovations through gain and loss of genes in the ectomycorrhizal Boletales.</title>
        <authorList>
            <person name="Wu G."/>
            <person name="Miyauchi S."/>
            <person name="Morin E."/>
            <person name="Kuo A."/>
            <person name="Drula E."/>
            <person name="Varga T."/>
            <person name="Kohler A."/>
            <person name="Feng B."/>
            <person name="Cao Y."/>
            <person name="Lipzen A."/>
            <person name="Daum C."/>
            <person name="Hundley H."/>
            <person name="Pangilinan J."/>
            <person name="Johnson J."/>
            <person name="Barry K."/>
            <person name="LaButti K."/>
            <person name="Ng V."/>
            <person name="Ahrendt S."/>
            <person name="Min B."/>
            <person name="Choi I.G."/>
            <person name="Park H."/>
            <person name="Plett J.M."/>
            <person name="Magnuson J."/>
            <person name="Spatafora J.W."/>
            <person name="Nagy L.G."/>
            <person name="Henrissat B."/>
            <person name="Grigoriev I.V."/>
            <person name="Yang Z.L."/>
            <person name="Xu J."/>
            <person name="Martin F.M."/>
        </authorList>
    </citation>
    <scope>NUCLEOTIDE SEQUENCE</scope>
    <source>
        <strain evidence="2">KKN 215</strain>
    </source>
</reference>
<feature type="transmembrane region" description="Helical" evidence="1">
    <location>
        <begin position="605"/>
        <end position="628"/>
    </location>
</feature>
<protein>
    <submittedName>
        <fullName evidence="2">Gaa1-domain-containing protein</fullName>
    </submittedName>
</protein>
<keyword evidence="1" id="KW-1133">Transmembrane helix</keyword>
<keyword evidence="1" id="KW-0472">Membrane</keyword>
<dbReference type="GO" id="GO:0016255">
    <property type="term" value="P:attachment of GPI anchor to protein"/>
    <property type="evidence" value="ECO:0007669"/>
    <property type="project" value="TreeGrafter"/>
</dbReference>
<keyword evidence="1" id="KW-0812">Transmembrane</keyword>
<dbReference type="Gene3D" id="3.40.630.10">
    <property type="entry name" value="Zn peptidases"/>
    <property type="match status" value="1"/>
</dbReference>
<accession>A0A8K0UXT8</accession>
<dbReference type="Proteomes" id="UP000813824">
    <property type="component" value="Unassembled WGS sequence"/>
</dbReference>
<feature type="transmembrane region" description="Helical" evidence="1">
    <location>
        <begin position="459"/>
        <end position="480"/>
    </location>
</feature>
<name>A0A8K0UXT8_9AGAR</name>
<feature type="transmembrane region" description="Helical" evidence="1">
    <location>
        <begin position="33"/>
        <end position="54"/>
    </location>
</feature>
<comment type="caution">
    <text evidence="2">The sequence shown here is derived from an EMBL/GenBank/DDBJ whole genome shotgun (WGS) entry which is preliminary data.</text>
</comment>
<feature type="transmembrane region" description="Helical" evidence="1">
    <location>
        <begin position="530"/>
        <end position="555"/>
    </location>
</feature>
<feature type="transmembrane region" description="Helical" evidence="1">
    <location>
        <begin position="492"/>
        <end position="510"/>
    </location>
</feature>
<dbReference type="GO" id="GO:0042765">
    <property type="term" value="C:GPI-anchor transamidase complex"/>
    <property type="evidence" value="ECO:0007669"/>
    <property type="project" value="InterPro"/>
</dbReference>
<gene>
    <name evidence="2" type="ORF">BXZ70DRAFT_997972</name>
</gene>
<organism evidence="2 3">
    <name type="scientific">Cristinia sonorae</name>
    <dbReference type="NCBI Taxonomy" id="1940300"/>
    <lineage>
        <taxon>Eukaryota</taxon>
        <taxon>Fungi</taxon>
        <taxon>Dikarya</taxon>
        <taxon>Basidiomycota</taxon>
        <taxon>Agaricomycotina</taxon>
        <taxon>Agaricomycetes</taxon>
        <taxon>Agaricomycetidae</taxon>
        <taxon>Agaricales</taxon>
        <taxon>Pleurotineae</taxon>
        <taxon>Stephanosporaceae</taxon>
        <taxon>Cristinia</taxon>
    </lineage>
</organism>
<dbReference type="PANTHER" id="PTHR13304:SF0">
    <property type="entry name" value="GLYCOSYLPHOSPHATIDYLINOSITOL ANCHOR ATTACHMENT 1 PROTEIN"/>
    <property type="match status" value="1"/>
</dbReference>
<feature type="transmembrane region" description="Helical" evidence="1">
    <location>
        <begin position="575"/>
        <end position="593"/>
    </location>
</feature>
<dbReference type="Pfam" id="PF04114">
    <property type="entry name" value="Gaa1"/>
    <property type="match status" value="1"/>
</dbReference>
<sequence length="630" mass="70027">MPRLLDRIRGAIRGTGDRNAIRIRRRRTISENIWRRLPTLRLLLLLVGYSWLLLLPSPMIGERTFIDENALHPGQVNTYWGWGDVHRADLYLAQLEALRDRNASSREVASYVSEEFQRLGLSSATQEYSYSTTLQTHTGTNAYGLFSSPRASGAEATLITASWLSSSGEGNLNLRGVSTVLALAAFLKGYSLWAKDFIFVISDGYLEGMQAFITTYYGESPSNLVAEPLKLPSGVIWVALNIDYPGHSFSHLGVFFEGINGRLPNQDLYNSFHIIARHTGGVPVALYDHLDSREHPYIPSDTSDIPSWVPPVIKNQPSVREYAYRTNNILRHVGYQARGRASGVHGLLHRFRIDAITMFAVPATGPHGFHALGRTVESTLRTVNNLLERLHASFFFYMLVNTTVFLKIGFFLPSVVILSVAMMFSGLHDWVNAAWYRTTAPENAEKQAREIWASRPRPVLKALLVMAATHLAGIVLFYLITSSWFVNNYNAFSPVIILAFALPPLVTLTLPSSNPTQVSPLWRVLKAFNLCLTSTVVSVTCVLNFSLAGTVAAILSIPLIISSPSSSISVRLAKYSLYTLVGLGWVVFGVEEVKSAIWQWDLMGVWFAPFVCMVYTPLVLQSAVVSVLPQ</sequence>
<proteinExistence type="predicted"/>
<dbReference type="EMBL" id="JAEVFJ010000002">
    <property type="protein sequence ID" value="KAH8107140.1"/>
    <property type="molecule type" value="Genomic_DNA"/>
</dbReference>
<dbReference type="PANTHER" id="PTHR13304">
    <property type="entry name" value="GLYCOSYLPHOSPHATIDYLINOSITOL ANCHOR ATTACHMENT 1 PROTEIN"/>
    <property type="match status" value="1"/>
</dbReference>
<dbReference type="AlphaFoldDB" id="A0A8K0UXT8"/>
<keyword evidence="3" id="KW-1185">Reference proteome</keyword>